<comment type="cofactor">
    <cofactor evidence="1">
        <name>Fe(2+)</name>
        <dbReference type="ChEBI" id="CHEBI:29033"/>
    </cofactor>
</comment>
<evidence type="ECO:0000313" key="2">
    <source>
        <dbReference type="EMBL" id="KAL0272614.1"/>
    </source>
</evidence>
<evidence type="ECO:0000256" key="1">
    <source>
        <dbReference type="ARBA" id="ARBA00001954"/>
    </source>
</evidence>
<dbReference type="PANTHER" id="PTHR12463:SF0">
    <property type="entry name" value="ALPHA-KETOGLUTARATE-DEPENDENT DIOXYGENASE ALKB HOMOLOG 4"/>
    <property type="match status" value="1"/>
</dbReference>
<comment type="caution">
    <text evidence="2">The sequence shown here is derived from an EMBL/GenBank/DDBJ whole genome shotgun (WGS) entry which is preliminary data.</text>
</comment>
<organism evidence="2">
    <name type="scientific">Menopon gallinae</name>
    <name type="common">poultry shaft louse</name>
    <dbReference type="NCBI Taxonomy" id="328185"/>
    <lineage>
        <taxon>Eukaryota</taxon>
        <taxon>Metazoa</taxon>
        <taxon>Ecdysozoa</taxon>
        <taxon>Arthropoda</taxon>
        <taxon>Hexapoda</taxon>
        <taxon>Insecta</taxon>
        <taxon>Pterygota</taxon>
        <taxon>Neoptera</taxon>
        <taxon>Paraneoptera</taxon>
        <taxon>Psocodea</taxon>
        <taxon>Troctomorpha</taxon>
        <taxon>Phthiraptera</taxon>
        <taxon>Amblycera</taxon>
        <taxon>Menoponidae</taxon>
        <taxon>Menopon</taxon>
    </lineage>
</organism>
<dbReference type="GO" id="GO:0070988">
    <property type="term" value="P:demethylation"/>
    <property type="evidence" value="ECO:0007669"/>
    <property type="project" value="InterPro"/>
</dbReference>
<protein>
    <submittedName>
        <fullName evidence="2">Uncharacterized protein</fullName>
    </submittedName>
</protein>
<reference evidence="2" key="1">
    <citation type="journal article" date="2024" name="Gigascience">
        <title>Chromosome-level genome of the poultry shaft louse Menopon gallinae provides insight into the host-switching and adaptive evolution of parasitic lice.</title>
        <authorList>
            <person name="Xu Y."/>
            <person name="Ma L."/>
            <person name="Liu S."/>
            <person name="Liang Y."/>
            <person name="Liu Q."/>
            <person name="He Z."/>
            <person name="Tian L."/>
            <person name="Duan Y."/>
            <person name="Cai W."/>
            <person name="Li H."/>
            <person name="Song F."/>
        </authorList>
    </citation>
    <scope>NUCLEOTIDE SEQUENCE</scope>
    <source>
        <strain evidence="2">Cailab_2023a</strain>
    </source>
</reference>
<dbReference type="InterPro" id="IPR032857">
    <property type="entry name" value="ALKBH4"/>
</dbReference>
<dbReference type="GO" id="GO:0016491">
    <property type="term" value="F:oxidoreductase activity"/>
    <property type="evidence" value="ECO:0007669"/>
    <property type="project" value="TreeGrafter"/>
</dbReference>
<gene>
    <name evidence="2" type="ORF">PYX00_005517</name>
</gene>
<dbReference type="Gene3D" id="2.60.120.590">
    <property type="entry name" value="Alpha-ketoglutarate-dependent dioxygenase AlkB-like"/>
    <property type="match status" value="1"/>
</dbReference>
<dbReference type="AlphaFoldDB" id="A0AAW2HRQ5"/>
<name>A0AAW2HRQ5_9NEOP</name>
<accession>A0AAW2HRQ5</accession>
<dbReference type="EMBL" id="JARGDH010000003">
    <property type="protein sequence ID" value="KAL0272614.1"/>
    <property type="molecule type" value="Genomic_DNA"/>
</dbReference>
<sequence>MNTPRPCGCKGKRSCLICEEDYSIQPPAATSLSDIIYDYCHQCGEAWTCPGENLSVEVQHPQHSGSSIPFPGVYIQQNFLSESEKQQLLDGINNEPWSLSQSGRRKQNYGPRCNFKKMKIQKRDFNGFPKFSKFVHEKFQDVPILNNYKVIEQCVLEYDPNRGASIDPHIDDCWIWGERIVTVNVLGDTFLTFTKYSGDRQRYNLNYLDTYSSDLIHKLDGNDKYASEVNCEDGFKVRVFMPEKSLIVLFGSARYEWEHFIPREDIKSYRLCVAYREFSPPYLNGDFRDIGNEIQEIGQQFW</sequence>
<dbReference type="PANTHER" id="PTHR12463">
    <property type="entry name" value="OXYGENASE-RELATED"/>
    <property type="match status" value="1"/>
</dbReference>
<dbReference type="GO" id="GO:0032451">
    <property type="term" value="F:demethylase activity"/>
    <property type="evidence" value="ECO:0007669"/>
    <property type="project" value="TreeGrafter"/>
</dbReference>
<proteinExistence type="predicted"/>
<dbReference type="SUPFAM" id="SSF51197">
    <property type="entry name" value="Clavaminate synthase-like"/>
    <property type="match status" value="1"/>
</dbReference>
<dbReference type="InterPro" id="IPR037151">
    <property type="entry name" value="AlkB-like_sf"/>
</dbReference>